<dbReference type="AlphaFoldDB" id="A0A4Y7K1Y9"/>
<feature type="transmembrane region" description="Helical" evidence="3">
    <location>
        <begin position="43"/>
        <end position="62"/>
    </location>
</feature>
<dbReference type="PANTHER" id="PTHR11240">
    <property type="entry name" value="RIBONUCLEASE T2"/>
    <property type="match status" value="1"/>
</dbReference>
<evidence type="ECO:0000256" key="2">
    <source>
        <dbReference type="RuleBase" id="RU004328"/>
    </source>
</evidence>
<dbReference type="Gene3D" id="3.90.730.10">
    <property type="entry name" value="Ribonuclease T2-like"/>
    <property type="match status" value="1"/>
</dbReference>
<dbReference type="GO" id="GO:0033897">
    <property type="term" value="F:ribonuclease T2 activity"/>
    <property type="evidence" value="ECO:0007669"/>
    <property type="project" value="InterPro"/>
</dbReference>
<accession>A0A4Y7K1Y9</accession>
<proteinExistence type="inferred from homology"/>
<reference evidence="4 5" key="1">
    <citation type="journal article" date="2018" name="Science">
        <title>The opium poppy genome and morphinan production.</title>
        <authorList>
            <person name="Guo L."/>
            <person name="Winzer T."/>
            <person name="Yang X."/>
            <person name="Li Y."/>
            <person name="Ning Z."/>
            <person name="He Z."/>
            <person name="Teodor R."/>
            <person name="Lu Y."/>
            <person name="Bowser T.A."/>
            <person name="Graham I.A."/>
            <person name="Ye K."/>
        </authorList>
    </citation>
    <scope>NUCLEOTIDE SEQUENCE [LARGE SCALE GENOMIC DNA]</scope>
    <source>
        <strain evidence="5">cv. HN1</strain>
        <tissue evidence="4">Leaves</tissue>
    </source>
</reference>
<organism evidence="4 5">
    <name type="scientific">Papaver somniferum</name>
    <name type="common">Opium poppy</name>
    <dbReference type="NCBI Taxonomy" id="3469"/>
    <lineage>
        <taxon>Eukaryota</taxon>
        <taxon>Viridiplantae</taxon>
        <taxon>Streptophyta</taxon>
        <taxon>Embryophyta</taxon>
        <taxon>Tracheophyta</taxon>
        <taxon>Spermatophyta</taxon>
        <taxon>Magnoliopsida</taxon>
        <taxon>Ranunculales</taxon>
        <taxon>Papaveraceae</taxon>
        <taxon>Papaveroideae</taxon>
        <taxon>Papaver</taxon>
    </lineage>
</organism>
<evidence type="ECO:0000313" key="5">
    <source>
        <dbReference type="Proteomes" id="UP000316621"/>
    </source>
</evidence>
<protein>
    <submittedName>
        <fullName evidence="4">Uncharacterized protein</fullName>
    </submittedName>
</protein>
<dbReference type="GO" id="GO:0003723">
    <property type="term" value="F:RNA binding"/>
    <property type="evidence" value="ECO:0007669"/>
    <property type="project" value="InterPro"/>
</dbReference>
<evidence type="ECO:0000313" key="4">
    <source>
        <dbReference type="EMBL" id="RZC66350.1"/>
    </source>
</evidence>
<evidence type="ECO:0000256" key="1">
    <source>
        <dbReference type="ARBA" id="ARBA00007469"/>
    </source>
</evidence>
<dbReference type="PANTHER" id="PTHR11240:SF22">
    <property type="entry name" value="RIBONUCLEASE T2"/>
    <property type="match status" value="1"/>
</dbReference>
<dbReference type="InterPro" id="IPR001568">
    <property type="entry name" value="RNase_T2-like"/>
</dbReference>
<evidence type="ECO:0000256" key="3">
    <source>
        <dbReference type="SAM" id="Phobius"/>
    </source>
</evidence>
<keyword evidence="5" id="KW-1185">Reference proteome</keyword>
<sequence length="194" mass="22443">MEAGYQPVIGVEIRWTGQIREHSHKFIHRCVALYQMIPYKKMVFCLLFFQIMALSFYCFSTVTQLPQSAAFLQQYHSHGQVQRRPPPSPPAEYILALQWGYTVCGGYPICSQMYLVPDFTVHWLWLEPQPNPAGCKGQAFDDRLLVSLVNDLNLYWMNAENGDNIGFWRHEYNAHGICDNGTWLISSEKFLIST</sequence>
<keyword evidence="3" id="KW-0472">Membrane</keyword>
<keyword evidence="3" id="KW-1133">Transmembrane helix</keyword>
<dbReference type="Gramene" id="RZC66350">
    <property type="protein sequence ID" value="RZC66350"/>
    <property type="gene ID" value="C5167_010030"/>
</dbReference>
<name>A0A4Y7K1Y9_PAPSO</name>
<dbReference type="Pfam" id="PF00445">
    <property type="entry name" value="Ribonuclease_T2"/>
    <property type="match status" value="1"/>
</dbReference>
<dbReference type="InterPro" id="IPR036430">
    <property type="entry name" value="RNase_T2-like_sf"/>
</dbReference>
<gene>
    <name evidence="4" type="ORF">C5167_010030</name>
</gene>
<keyword evidence="3" id="KW-0812">Transmembrane</keyword>
<dbReference type="Proteomes" id="UP000316621">
    <property type="component" value="Chromosome 6"/>
</dbReference>
<dbReference type="EMBL" id="CM010720">
    <property type="protein sequence ID" value="RZC66350.1"/>
    <property type="molecule type" value="Genomic_DNA"/>
</dbReference>
<dbReference type="SUPFAM" id="SSF55895">
    <property type="entry name" value="Ribonuclease Rh-like"/>
    <property type="match status" value="1"/>
</dbReference>
<comment type="similarity">
    <text evidence="1 2">Belongs to the RNase T2 family.</text>
</comment>